<dbReference type="PROSITE" id="PS50949">
    <property type="entry name" value="HTH_GNTR"/>
    <property type="match status" value="1"/>
</dbReference>
<evidence type="ECO:0000256" key="2">
    <source>
        <dbReference type="ARBA" id="ARBA00023125"/>
    </source>
</evidence>
<dbReference type="PANTHER" id="PTHR44846">
    <property type="entry name" value="MANNOSYL-D-GLYCERATE TRANSPORT/METABOLISM SYSTEM REPRESSOR MNGR-RELATED"/>
    <property type="match status" value="1"/>
</dbReference>
<evidence type="ECO:0000313" key="5">
    <source>
        <dbReference type="EMBL" id="KXB35122.1"/>
    </source>
</evidence>
<dbReference type="Proteomes" id="UP000070675">
    <property type="component" value="Unassembled WGS sequence"/>
</dbReference>
<dbReference type="Pfam" id="PF00392">
    <property type="entry name" value="GntR"/>
    <property type="match status" value="1"/>
</dbReference>
<dbReference type="InterPro" id="IPR036390">
    <property type="entry name" value="WH_DNA-bd_sf"/>
</dbReference>
<gene>
    <name evidence="5" type="ORF">HMPREF3192_00487</name>
</gene>
<feature type="domain" description="HTH gntR-type" evidence="4">
    <location>
        <begin position="10"/>
        <end position="78"/>
    </location>
</feature>
<dbReference type="STRING" id="1393034.HMPREF3192_00487"/>
<dbReference type="RefSeq" id="WP_066304929.1">
    <property type="nucleotide sequence ID" value="NZ_KQ959487.1"/>
</dbReference>
<dbReference type="GO" id="GO:0003700">
    <property type="term" value="F:DNA-binding transcription factor activity"/>
    <property type="evidence" value="ECO:0007669"/>
    <property type="project" value="InterPro"/>
</dbReference>
<dbReference type="SMART" id="SM00866">
    <property type="entry name" value="UTRA"/>
    <property type="match status" value="1"/>
</dbReference>
<sequence length="248" mass="27848">MTKFEKSADELLYVQVSDFVREKIYSKQWGVDDRIPSEHELMQMLDLSRGTVQKGIKTLVDEGLLVQQRGRGTYVTQPVMARPSSNSLLSFAESMNEQGIPYQTTVVEKRVELAGKACADALGIGRGESYLYLARVREVFGEPVMFIESHLNLSAVPGLDKADFSEEGLFEAVERLSGHQIGKSEMIYSARTAGKKRAQWLRCDEHAPVLDLDQLVRLDNGVPVEWGSVWLPANRCVISSEIDRVRQL</sequence>
<evidence type="ECO:0000313" key="6">
    <source>
        <dbReference type="Proteomes" id="UP000070675"/>
    </source>
</evidence>
<dbReference type="Gene3D" id="3.40.1410.10">
    <property type="entry name" value="Chorismate lyase-like"/>
    <property type="match status" value="1"/>
</dbReference>
<accession>A0A133XW05</accession>
<keyword evidence="2" id="KW-0238">DNA-binding</keyword>
<dbReference type="SUPFAM" id="SSF64288">
    <property type="entry name" value="Chorismate lyase-like"/>
    <property type="match status" value="1"/>
</dbReference>
<dbReference type="OrthoDB" id="7363114at2"/>
<dbReference type="SMART" id="SM00345">
    <property type="entry name" value="HTH_GNTR"/>
    <property type="match status" value="1"/>
</dbReference>
<reference evidence="6" key="1">
    <citation type="submission" date="2016-01" db="EMBL/GenBank/DDBJ databases">
        <authorList>
            <person name="Mitreva M."/>
            <person name="Pepin K.H."/>
            <person name="Mihindukulasuriya K.A."/>
            <person name="Fulton R."/>
            <person name="Fronick C."/>
            <person name="O'Laughlin M."/>
            <person name="Miner T."/>
            <person name="Herter B."/>
            <person name="Rosa B.A."/>
            <person name="Cordes M."/>
            <person name="Tomlinson C."/>
            <person name="Wollam A."/>
            <person name="Palsikar V.B."/>
            <person name="Mardis E.R."/>
            <person name="Wilson R.K."/>
        </authorList>
    </citation>
    <scope>NUCLEOTIDE SEQUENCE [LARGE SCALE GENOMIC DNA]</scope>
    <source>
        <strain evidence="6">DNF00019</strain>
    </source>
</reference>
<dbReference type="CDD" id="cd07377">
    <property type="entry name" value="WHTH_GntR"/>
    <property type="match status" value="1"/>
</dbReference>
<evidence type="ECO:0000256" key="1">
    <source>
        <dbReference type="ARBA" id="ARBA00023015"/>
    </source>
</evidence>
<protein>
    <submittedName>
        <fullName evidence="5">UbiC transcription regulator-associated domain protein</fullName>
    </submittedName>
</protein>
<keyword evidence="6" id="KW-1185">Reference proteome</keyword>
<dbReference type="InterPro" id="IPR000524">
    <property type="entry name" value="Tscrpt_reg_HTH_GntR"/>
</dbReference>
<proteinExistence type="predicted"/>
<dbReference type="PATRIC" id="fig|1393034.3.peg.467"/>
<dbReference type="InterPro" id="IPR011663">
    <property type="entry name" value="UTRA"/>
</dbReference>
<evidence type="ECO:0000256" key="3">
    <source>
        <dbReference type="ARBA" id="ARBA00023163"/>
    </source>
</evidence>
<organism evidence="5 6">
    <name type="scientific">Atopobium deltae</name>
    <dbReference type="NCBI Taxonomy" id="1393034"/>
    <lineage>
        <taxon>Bacteria</taxon>
        <taxon>Bacillati</taxon>
        <taxon>Actinomycetota</taxon>
        <taxon>Coriobacteriia</taxon>
        <taxon>Coriobacteriales</taxon>
        <taxon>Atopobiaceae</taxon>
        <taxon>Atopobium</taxon>
    </lineage>
</organism>
<dbReference type="PANTHER" id="PTHR44846:SF1">
    <property type="entry name" value="MANNOSYL-D-GLYCERATE TRANSPORT_METABOLISM SYSTEM REPRESSOR MNGR-RELATED"/>
    <property type="match status" value="1"/>
</dbReference>
<dbReference type="SUPFAM" id="SSF46785">
    <property type="entry name" value="Winged helix' DNA-binding domain"/>
    <property type="match status" value="1"/>
</dbReference>
<keyword evidence="1" id="KW-0805">Transcription regulation</keyword>
<keyword evidence="3" id="KW-0804">Transcription</keyword>
<dbReference type="InterPro" id="IPR036388">
    <property type="entry name" value="WH-like_DNA-bd_sf"/>
</dbReference>
<dbReference type="Gene3D" id="1.10.10.10">
    <property type="entry name" value="Winged helix-like DNA-binding domain superfamily/Winged helix DNA-binding domain"/>
    <property type="match status" value="1"/>
</dbReference>
<comment type="caution">
    <text evidence="5">The sequence shown here is derived from an EMBL/GenBank/DDBJ whole genome shotgun (WGS) entry which is preliminary data.</text>
</comment>
<dbReference type="GO" id="GO:0045892">
    <property type="term" value="P:negative regulation of DNA-templated transcription"/>
    <property type="evidence" value="ECO:0007669"/>
    <property type="project" value="TreeGrafter"/>
</dbReference>
<dbReference type="PRINTS" id="PR00035">
    <property type="entry name" value="HTHGNTR"/>
</dbReference>
<dbReference type="EMBL" id="LSCR01000006">
    <property type="protein sequence ID" value="KXB35122.1"/>
    <property type="molecule type" value="Genomic_DNA"/>
</dbReference>
<dbReference type="GO" id="GO:0003677">
    <property type="term" value="F:DNA binding"/>
    <property type="evidence" value="ECO:0007669"/>
    <property type="project" value="UniProtKB-KW"/>
</dbReference>
<dbReference type="AlphaFoldDB" id="A0A133XW05"/>
<dbReference type="InterPro" id="IPR050679">
    <property type="entry name" value="Bact_HTH_transcr_reg"/>
</dbReference>
<evidence type="ECO:0000259" key="4">
    <source>
        <dbReference type="PROSITE" id="PS50949"/>
    </source>
</evidence>
<dbReference type="InterPro" id="IPR028978">
    <property type="entry name" value="Chorismate_lyase_/UTRA_dom_sf"/>
</dbReference>
<name>A0A133XW05_9ACTN</name>
<dbReference type="Pfam" id="PF07702">
    <property type="entry name" value="UTRA"/>
    <property type="match status" value="1"/>
</dbReference>